<dbReference type="Proteomes" id="UP000041254">
    <property type="component" value="Unassembled WGS sequence"/>
</dbReference>
<dbReference type="InterPro" id="IPR036265">
    <property type="entry name" value="HIT-like_sf"/>
</dbReference>
<dbReference type="STRING" id="1169540.A0A0G4F058"/>
<dbReference type="PANTHER" id="PTHR12072">
    <property type="entry name" value="CWF19, CELL CYCLE CONTROL PROTEIN"/>
    <property type="match status" value="1"/>
</dbReference>
<dbReference type="GO" id="GO:0061632">
    <property type="term" value="F:RNA lariat debranching enzyme activator activity"/>
    <property type="evidence" value="ECO:0007669"/>
    <property type="project" value="TreeGrafter"/>
</dbReference>
<dbReference type="AlphaFoldDB" id="A0A0G4F058"/>
<dbReference type="InterPro" id="IPR012677">
    <property type="entry name" value="Nucleotide-bd_a/b_plait_sf"/>
</dbReference>
<keyword evidence="5" id="KW-1185">Reference proteome</keyword>
<dbReference type="VEuPathDB" id="CryptoDB:Vbra_14034"/>
<dbReference type="OMA" id="IVPITHY"/>
<accession>A0A0G4F058</accession>
<dbReference type="Pfam" id="PF04677">
    <property type="entry name" value="CwfJ_C_1"/>
    <property type="match status" value="1"/>
</dbReference>
<protein>
    <recommendedName>
        <fullName evidence="3">RRM domain-containing protein</fullName>
    </recommendedName>
</protein>
<sequence length="699" mass="75827">MEGATVSVKVLLCGDVKGQLGLLAKQVSAVNARQGPFDLLICCGSFLGSPDGPSTDLPDFVTGTKTMPISTYFIEGGAGGEGAALIASAKGGQRLAEDLEFIGGCGIKVVKGLRIAFLSGRYDKAVSEGTHDGAASGEDQGGDSEPFVGSNYTPMAMKTLLSQREHNGASPSVPIDLLVTSEWPQAIDGRLPAEDKSALDELLPSDKRAQCSSPTVSRVAFHLSPRYHIAATSGVFYQRPPYDTLRGYPCRFISLGGVGSPPGKATKWLHAIKITPGSSLLPADLNQLPSPCTPNPFLDTFRDLQPPPPPTERPERPAKRMRVEGPALAPRETPIVFLTNLPFDIERDQLVKVMKGFGEIEWVHLDLTGGEGADSGGGGGKRRGTGRGWIKYATAAMAEEATKASEQIEAGNRMIRIMLHRGGDPRRGPQQHAKGERGEGGHGRPRGPQPLVIDMQPHAECWFCLANPKVEQHLIVHVGDKVYVAMAKGGLAADHVLVIPINHYPYLMAGPPDMLTEVMTFLSVLRQLYHSQGRSCVVFERYVPMHNTTAAHTQLQVVPIPKQLEASIGQIFEARAKEANLTYERLERREPMPEGGSGSQGVGEMRQLAERVNNAKMPYLYLELPGDNTARGRQVDSYLITGGPSKVRIPLNLGREALCEALGSPEKADWKRCALPQQEEERLCMRFRKDFKTVYRPGK</sequence>
<feature type="domain" description="RRM" evidence="3">
    <location>
        <begin position="334"/>
        <end position="422"/>
    </location>
</feature>
<evidence type="ECO:0000313" key="4">
    <source>
        <dbReference type="EMBL" id="CEM04589.1"/>
    </source>
</evidence>
<dbReference type="InterPro" id="IPR035979">
    <property type="entry name" value="RBD_domain_sf"/>
</dbReference>
<dbReference type="PANTHER" id="PTHR12072:SF4">
    <property type="entry name" value="CWF19-LIKE PROTEIN 1"/>
    <property type="match status" value="1"/>
</dbReference>
<dbReference type="GO" id="GO:0003723">
    <property type="term" value="F:RNA binding"/>
    <property type="evidence" value="ECO:0007669"/>
    <property type="project" value="UniProtKB-UniRule"/>
</dbReference>
<proteinExistence type="predicted"/>
<reference evidence="4 5" key="1">
    <citation type="submission" date="2014-11" db="EMBL/GenBank/DDBJ databases">
        <authorList>
            <person name="Zhu J."/>
            <person name="Qi W."/>
            <person name="Song R."/>
        </authorList>
    </citation>
    <scope>NUCLEOTIDE SEQUENCE [LARGE SCALE GENOMIC DNA]</scope>
</reference>
<dbReference type="EMBL" id="CDMY01000354">
    <property type="protein sequence ID" value="CEM04589.1"/>
    <property type="molecule type" value="Genomic_DNA"/>
</dbReference>
<dbReference type="InParanoid" id="A0A0G4F058"/>
<feature type="compositionally biased region" description="Basic and acidic residues" evidence="2">
    <location>
        <begin position="421"/>
        <end position="442"/>
    </location>
</feature>
<evidence type="ECO:0000256" key="2">
    <source>
        <dbReference type="SAM" id="MobiDB-lite"/>
    </source>
</evidence>
<dbReference type="SUPFAM" id="SSF54197">
    <property type="entry name" value="HIT-like"/>
    <property type="match status" value="1"/>
</dbReference>
<dbReference type="SUPFAM" id="SSF54928">
    <property type="entry name" value="RNA-binding domain, RBD"/>
    <property type="match status" value="1"/>
</dbReference>
<dbReference type="InterPro" id="IPR006768">
    <property type="entry name" value="Cwf19-like_C_dom-1"/>
</dbReference>
<gene>
    <name evidence="4" type="ORF">Vbra_14034</name>
</gene>
<dbReference type="PhylomeDB" id="A0A0G4F058"/>
<evidence type="ECO:0000259" key="3">
    <source>
        <dbReference type="PROSITE" id="PS50102"/>
    </source>
</evidence>
<dbReference type="PROSITE" id="PS50102">
    <property type="entry name" value="RRM"/>
    <property type="match status" value="1"/>
</dbReference>
<dbReference type="SMART" id="SM00360">
    <property type="entry name" value="RRM"/>
    <property type="match status" value="1"/>
</dbReference>
<organism evidence="4 5">
    <name type="scientific">Vitrella brassicaformis (strain CCMP3155)</name>
    <dbReference type="NCBI Taxonomy" id="1169540"/>
    <lineage>
        <taxon>Eukaryota</taxon>
        <taxon>Sar</taxon>
        <taxon>Alveolata</taxon>
        <taxon>Colpodellida</taxon>
        <taxon>Vitrellaceae</taxon>
        <taxon>Vitrella</taxon>
    </lineage>
</organism>
<feature type="region of interest" description="Disordered" evidence="2">
    <location>
        <begin position="420"/>
        <end position="449"/>
    </location>
</feature>
<dbReference type="CDD" id="cd07380">
    <property type="entry name" value="MPP_CWF19_N"/>
    <property type="match status" value="1"/>
</dbReference>
<dbReference type="Gene3D" id="3.30.70.330">
    <property type="match status" value="1"/>
</dbReference>
<name>A0A0G4F058_VITBC</name>
<dbReference type="OrthoDB" id="444325at2759"/>
<evidence type="ECO:0000313" key="5">
    <source>
        <dbReference type="Proteomes" id="UP000041254"/>
    </source>
</evidence>
<dbReference type="GO" id="GO:0000398">
    <property type="term" value="P:mRNA splicing, via spliceosome"/>
    <property type="evidence" value="ECO:0007669"/>
    <property type="project" value="TreeGrafter"/>
</dbReference>
<dbReference type="InterPro" id="IPR000504">
    <property type="entry name" value="RRM_dom"/>
</dbReference>
<dbReference type="GO" id="GO:0071014">
    <property type="term" value="C:post-mRNA release spliceosomal complex"/>
    <property type="evidence" value="ECO:0007669"/>
    <property type="project" value="TreeGrafter"/>
</dbReference>
<evidence type="ECO:0000256" key="1">
    <source>
        <dbReference type="PROSITE-ProRule" id="PRU00176"/>
    </source>
</evidence>
<feature type="region of interest" description="Disordered" evidence="2">
    <location>
        <begin position="301"/>
        <end position="320"/>
    </location>
</feature>
<keyword evidence="1" id="KW-0694">RNA-binding</keyword>
<dbReference type="Gene3D" id="3.30.428.10">
    <property type="entry name" value="HIT-like"/>
    <property type="match status" value="1"/>
</dbReference>
<dbReference type="InterPro" id="IPR040194">
    <property type="entry name" value="Cwf19-like"/>
</dbReference>